<proteinExistence type="predicted"/>
<keyword evidence="3" id="KW-1185">Reference proteome</keyword>
<feature type="compositionally biased region" description="Polar residues" evidence="1">
    <location>
        <begin position="608"/>
        <end position="620"/>
    </location>
</feature>
<organism evidence="2 3">
    <name type="scientific">Discostella pseudostelligera</name>
    <dbReference type="NCBI Taxonomy" id="259834"/>
    <lineage>
        <taxon>Eukaryota</taxon>
        <taxon>Sar</taxon>
        <taxon>Stramenopiles</taxon>
        <taxon>Ochrophyta</taxon>
        <taxon>Bacillariophyta</taxon>
        <taxon>Coscinodiscophyceae</taxon>
        <taxon>Thalassiosirophycidae</taxon>
        <taxon>Stephanodiscales</taxon>
        <taxon>Stephanodiscaceae</taxon>
        <taxon>Discostella</taxon>
    </lineage>
</organism>
<comment type="caution">
    <text evidence="2">The sequence shown here is derived from an EMBL/GenBank/DDBJ whole genome shotgun (WGS) entry which is preliminary data.</text>
</comment>
<evidence type="ECO:0000313" key="2">
    <source>
        <dbReference type="EMBL" id="KAL3761737.1"/>
    </source>
</evidence>
<name>A0ABD3MHV4_9STRA</name>
<accession>A0ABD3MHV4</accession>
<sequence>MRDNSMPQDPLRSLVDTSLEDYDENDESDDDVGDNEVDANDSNNIVRRLYCSDNTSTPTSSDDHHHNHHAYAVAPQQWNAITMADENHLMEQQQHQIQLQRHQYIDTLQLRQQLPKPITTLPSSTTSSNQSRNAAPITPLHYIPYVHGGYAAAAPLFVSHSKFAYILKKLLPGAYEELSMLLRNNCEKIANGVAAGGKLGQKHVVVASSGGGGGSEHCGQGSTDNTINDSSNNTNIMNQTENRTSGRSSSPNVLTSSSNSNSLVLSDVKGGKNDIRASPGPAAATSIAETAEIVLADPVKIMKWAENNPVVSAFGIWTSDSGRRTFTFMKGRMNPSTIRKVSSDDDIEDATDIQYENVEHEDKHFYQPRIAYNNPLQQQHGRRHPPSHIQRPKRRKQPLPEDLPSSSSIESSSRIYHNLSPMVVEEPGERPPCYNKPALEWDVFLDPNLVRQVDAAMSVVERLEIKLRKATLRRERRLAAAAAAAAATNKGNTNHNAHPYCKSVSTSSNAHHPYCQSTSVSSYTDNSKVNADGGGNVAGTENDDEDINDDDFDVLQSHTAAQVEVDRLVSQLMRRTVLAHGSMSQLVLEAMGVAPKYNFGTVVKSSRDVTGNGTATGQTPSRRSRRHDSLLRGVRRSEGSLDMTKTWDETEEQYDFEALLDPSIITNRDGKSSYKGSKRKAGSQGMFMETWIHAFARTLSLLAKSSKNSGGDDVIARANSSNSTRSIEEMQQLLVENKPPVEQGFSGLIEKIFLRRESSAADPSTMCMHRLSVDDRQVDLNNFDDDDSDLLTNHDMLSPTAPSSTSMFGNLCGMSLCLGMGNDDAKGGSSSTFPLNPHLSHKMAQDIEHISAVLGEPLRLVLDLKSRRVPPRVWSRLIDSLRTQGLVIEGIGSFDVDELRVIGKGCSYPLTPILFFHSVGDLQRACHANEVKDGDHVYFNGGSLMWKRTSIMEAAERGCCGAIQSDQHGSTSSIKSPTAAGGGGGGNYSFQPYAFPRSALSDWERVMCKSTIEDYRRHFNLRIGVYVQEFSISAEALDALAIHINKYGEVYDQGLAFGGVNGSAVKNINGDGYWNQRYMGRPWDFTARPSNEMTPLKPEDHHLVQKAIQAGAWGQVGTIYEVMDDEAGALTAPREPCDVINMVNSSF</sequence>
<gene>
    <name evidence="2" type="ORF">ACHAWU_001253</name>
</gene>
<feature type="compositionally biased region" description="Low complexity" evidence="1">
    <location>
        <begin position="217"/>
        <end position="236"/>
    </location>
</feature>
<feature type="compositionally biased region" description="Polar residues" evidence="1">
    <location>
        <begin position="237"/>
        <end position="247"/>
    </location>
</feature>
<feature type="compositionally biased region" description="Acidic residues" evidence="1">
    <location>
        <begin position="18"/>
        <end position="39"/>
    </location>
</feature>
<feature type="region of interest" description="Disordered" evidence="1">
    <location>
        <begin position="1"/>
        <end position="46"/>
    </location>
</feature>
<reference evidence="2 3" key="1">
    <citation type="submission" date="2024-10" db="EMBL/GenBank/DDBJ databases">
        <title>Updated reference genomes for cyclostephanoid diatoms.</title>
        <authorList>
            <person name="Roberts W.R."/>
            <person name="Alverson A.J."/>
        </authorList>
    </citation>
    <scope>NUCLEOTIDE SEQUENCE [LARGE SCALE GENOMIC DNA]</scope>
    <source>
        <strain evidence="2 3">AJA232-27</strain>
    </source>
</reference>
<dbReference type="AlphaFoldDB" id="A0ABD3MHV4"/>
<dbReference type="Proteomes" id="UP001530293">
    <property type="component" value="Unassembled WGS sequence"/>
</dbReference>
<dbReference type="EMBL" id="JALLBG020000147">
    <property type="protein sequence ID" value="KAL3761737.1"/>
    <property type="molecule type" value="Genomic_DNA"/>
</dbReference>
<evidence type="ECO:0000256" key="1">
    <source>
        <dbReference type="SAM" id="MobiDB-lite"/>
    </source>
</evidence>
<evidence type="ECO:0000313" key="3">
    <source>
        <dbReference type="Proteomes" id="UP001530293"/>
    </source>
</evidence>
<feature type="region of interest" description="Disordered" evidence="1">
    <location>
        <begin position="374"/>
        <end position="414"/>
    </location>
</feature>
<feature type="compositionally biased region" description="Low complexity" evidence="1">
    <location>
        <begin position="248"/>
        <end position="262"/>
    </location>
</feature>
<protein>
    <submittedName>
        <fullName evidence="2">Uncharacterized protein</fullName>
    </submittedName>
</protein>
<feature type="region of interest" description="Disordered" evidence="1">
    <location>
        <begin position="605"/>
        <end position="632"/>
    </location>
</feature>
<feature type="compositionally biased region" description="Basic residues" evidence="1">
    <location>
        <begin position="380"/>
        <end position="397"/>
    </location>
</feature>
<feature type="region of interest" description="Disordered" evidence="1">
    <location>
        <begin position="209"/>
        <end position="262"/>
    </location>
</feature>